<gene>
    <name evidence="1" type="ORF">B0I21_101595</name>
</gene>
<protein>
    <submittedName>
        <fullName evidence="1">Acyl-CoA reductase LuxC</fullName>
    </submittedName>
</protein>
<comment type="caution">
    <text evidence="1">The sequence shown here is derived from an EMBL/GenBank/DDBJ whole genome shotgun (WGS) entry which is preliminary data.</text>
</comment>
<keyword evidence="2" id="KW-1185">Reference proteome</keyword>
<dbReference type="RefSeq" id="WP_133638876.1">
    <property type="nucleotide sequence ID" value="NZ_SNZV01000001.1"/>
</dbReference>
<accession>A0A4R7DCR3</accession>
<evidence type="ECO:0000313" key="1">
    <source>
        <dbReference type="EMBL" id="TDS17724.1"/>
    </source>
</evidence>
<reference evidence="1 2" key="1">
    <citation type="submission" date="2019-03" db="EMBL/GenBank/DDBJ databases">
        <title>Genomic Encyclopedia of Type Strains, Phase III (KMG-III): the genomes of soil and plant-associated and newly described type strains.</title>
        <authorList>
            <person name="Whitman W."/>
        </authorList>
    </citation>
    <scope>NUCLEOTIDE SEQUENCE [LARGE SCALE GENOMIC DNA]</scope>
    <source>
        <strain evidence="1 2">CGMCC 1.12801</strain>
    </source>
</reference>
<evidence type="ECO:0000313" key="2">
    <source>
        <dbReference type="Proteomes" id="UP000294752"/>
    </source>
</evidence>
<dbReference type="OrthoDB" id="1522941at2"/>
<dbReference type="AlphaFoldDB" id="A0A4R7DCR3"/>
<organism evidence="1 2">
    <name type="scientific">Sphingobacterium paludis</name>
    <dbReference type="NCBI Taxonomy" id="1476465"/>
    <lineage>
        <taxon>Bacteria</taxon>
        <taxon>Pseudomonadati</taxon>
        <taxon>Bacteroidota</taxon>
        <taxon>Sphingobacteriia</taxon>
        <taxon>Sphingobacteriales</taxon>
        <taxon>Sphingobacteriaceae</taxon>
        <taxon>Sphingobacterium</taxon>
    </lineage>
</organism>
<name>A0A4R7DCR3_9SPHI</name>
<dbReference type="EMBL" id="SNZV01000001">
    <property type="protein sequence ID" value="TDS17724.1"/>
    <property type="molecule type" value="Genomic_DNA"/>
</dbReference>
<sequence>MTKKQRIEAFAALGRLLQTGGAGLEEILQSAAIKNPWYTVPNTRKQIAALTANLQESTLAEWLAPYPDLESDKTVGLILAGNIPLVGFQDIMSVLLAGFHAKIKLSSDDAGLTPFIVNALNGIEPRFASKITIVDRLADYDLVIATGSDNSSRYFEHYFGKKPHIIRKNRNAVAILTGEESTAELQHLGYDIFDYFGLGCRSVSKMFIPEDFPLSRFFEAIASFEPIREHFKYGNNYDYNKSIYLINGDKHFDNGFLLVKEDQRIASPLAVLFYETYSKLEDVTKLLDEQAEKIQCIVSNGAIESKISTFSLGGSQCPGLTDYADGVDVPAFLFTHA</sequence>
<dbReference type="Proteomes" id="UP000294752">
    <property type="component" value="Unassembled WGS sequence"/>
</dbReference>
<proteinExistence type="predicted"/>